<sequence>MSQTASHAADELGVSRASSQEWLQVEEWAAEEQWNPGLGDTACFHPTDPEGFFLGRRGGSPVSAVSVVNYSGDFAFLGYYLVHRDLRGTGLGKATWDAAVLHAGERTVGLDAVLEQEPTYRRSGFVPDYRTGRYGGRLTARGAAPSPSVVPVTPEHFEALAAYDEQCFPAPRRGFLERWLNAPGHRARVFLDGEGDPAGYGVIRQARSGHRVGPLFADTPEAADALFDALTAHLSQDDEVYVDIPESHEAAVAIATSRGLELGFESVRMYKGTPPAVSSERVFGVTSLELG</sequence>
<dbReference type="Pfam" id="PF00583">
    <property type="entry name" value="Acetyltransf_1"/>
    <property type="match status" value="1"/>
</dbReference>
<dbReference type="GO" id="GO:0016747">
    <property type="term" value="F:acyltransferase activity, transferring groups other than amino-acyl groups"/>
    <property type="evidence" value="ECO:0007669"/>
    <property type="project" value="InterPro"/>
</dbReference>
<dbReference type="InterPro" id="IPR000182">
    <property type="entry name" value="GNAT_dom"/>
</dbReference>
<dbReference type="PATRIC" id="fig|518642.10.peg.5238"/>
<comment type="caution">
    <text evidence="2">The sequence shown here is derived from an EMBL/GenBank/DDBJ whole genome shotgun (WGS) entry which is preliminary data.</text>
</comment>
<dbReference type="PANTHER" id="PTHR47237:SF1">
    <property type="entry name" value="SLL0310 PROTEIN"/>
    <property type="match status" value="1"/>
</dbReference>
<dbReference type="SUPFAM" id="SSF55729">
    <property type="entry name" value="Acyl-CoA N-acyltransferases (Nat)"/>
    <property type="match status" value="1"/>
</dbReference>
<name>A0A1E7L0C1_9ACTN</name>
<dbReference type="AlphaFoldDB" id="A0A1E7L0C1"/>
<dbReference type="EMBL" id="LJGW01000356">
    <property type="protein sequence ID" value="OEV09626.1"/>
    <property type="molecule type" value="Genomic_DNA"/>
</dbReference>
<evidence type="ECO:0000313" key="2">
    <source>
        <dbReference type="EMBL" id="OEV09626.1"/>
    </source>
</evidence>
<dbReference type="InterPro" id="IPR041496">
    <property type="entry name" value="YitH/HolE_GNAT"/>
</dbReference>
<gene>
    <name evidence="2" type="ORF">AN218_21245</name>
</gene>
<dbReference type="Gene3D" id="3.40.630.90">
    <property type="match status" value="1"/>
</dbReference>
<feature type="domain" description="N-acetyltransferase" evidence="1">
    <location>
        <begin position="147"/>
        <end position="284"/>
    </location>
</feature>
<evidence type="ECO:0000313" key="3">
    <source>
        <dbReference type="Proteomes" id="UP000176005"/>
    </source>
</evidence>
<feature type="domain" description="N-acetyltransferase" evidence="1">
    <location>
        <begin position="12"/>
        <end position="141"/>
    </location>
</feature>
<proteinExistence type="predicted"/>
<dbReference type="Proteomes" id="UP000176005">
    <property type="component" value="Unassembled WGS sequence"/>
</dbReference>
<protein>
    <submittedName>
        <fullName evidence="2">GCN5 family acetyltransferase</fullName>
    </submittedName>
</protein>
<dbReference type="Gene3D" id="3.40.630.30">
    <property type="match status" value="1"/>
</dbReference>
<dbReference type="PANTHER" id="PTHR47237">
    <property type="entry name" value="SLL0310 PROTEIN"/>
    <property type="match status" value="1"/>
</dbReference>
<keyword evidence="3" id="KW-1185">Reference proteome</keyword>
<organism evidence="2 3">
    <name type="scientific">Streptomyces nanshensis</name>
    <dbReference type="NCBI Taxonomy" id="518642"/>
    <lineage>
        <taxon>Bacteria</taxon>
        <taxon>Bacillati</taxon>
        <taxon>Actinomycetota</taxon>
        <taxon>Actinomycetes</taxon>
        <taxon>Kitasatosporales</taxon>
        <taxon>Streptomycetaceae</taxon>
        <taxon>Streptomyces</taxon>
    </lineage>
</organism>
<dbReference type="InterPro" id="IPR016181">
    <property type="entry name" value="Acyl_CoA_acyltransferase"/>
</dbReference>
<reference evidence="2 3" key="1">
    <citation type="journal article" date="2016" name="Front. Microbiol.">
        <title>Comparative Genomics Analysis of Streptomyces Species Reveals Their Adaptation to the Marine Environment and Their Diversity at the Genomic Level.</title>
        <authorList>
            <person name="Tian X."/>
            <person name="Zhang Z."/>
            <person name="Yang T."/>
            <person name="Chen M."/>
            <person name="Li J."/>
            <person name="Chen F."/>
            <person name="Yang J."/>
            <person name="Li W."/>
            <person name="Zhang B."/>
            <person name="Zhang Z."/>
            <person name="Wu J."/>
            <person name="Zhang C."/>
            <person name="Long L."/>
            <person name="Xiao J."/>
        </authorList>
    </citation>
    <scope>NUCLEOTIDE SEQUENCE [LARGE SCALE GENOMIC DNA]</scope>
    <source>
        <strain evidence="2 3">SCSIO 10429</strain>
    </source>
</reference>
<evidence type="ECO:0000259" key="1">
    <source>
        <dbReference type="PROSITE" id="PS51186"/>
    </source>
</evidence>
<dbReference type="CDD" id="cd04301">
    <property type="entry name" value="NAT_SF"/>
    <property type="match status" value="1"/>
</dbReference>
<dbReference type="PROSITE" id="PS51186">
    <property type="entry name" value="GNAT"/>
    <property type="match status" value="2"/>
</dbReference>
<keyword evidence="2" id="KW-0808">Transferase</keyword>
<dbReference type="InterPro" id="IPR052729">
    <property type="entry name" value="Acyl/Acetyltrans_Enzymes"/>
</dbReference>
<dbReference type="Pfam" id="PF18014">
    <property type="entry name" value="Acetyltransf_18"/>
    <property type="match status" value="1"/>
</dbReference>
<accession>A0A1E7L0C1</accession>